<evidence type="ECO:0008006" key="3">
    <source>
        <dbReference type="Google" id="ProtNLM"/>
    </source>
</evidence>
<comment type="caution">
    <text evidence="1">The sequence shown here is derived from an EMBL/GenBank/DDBJ whole genome shotgun (WGS) entry which is preliminary data.</text>
</comment>
<evidence type="ECO:0000313" key="2">
    <source>
        <dbReference type="Proteomes" id="UP000625283"/>
    </source>
</evidence>
<gene>
    <name evidence="1" type="ORF">JKG61_13665</name>
</gene>
<protein>
    <recommendedName>
        <fullName evidence="3">Lipoprotein</fullName>
    </recommendedName>
</protein>
<dbReference type="InterPro" id="IPR038081">
    <property type="entry name" value="CalX-like_sf"/>
</dbReference>
<dbReference type="EMBL" id="JAERTY010000007">
    <property type="protein sequence ID" value="MBL1409804.1"/>
    <property type="molecule type" value="Genomic_DNA"/>
</dbReference>
<sequence>MRRTILYSTTCLILFLAGCGKEEQAPFDHPFIHIMNNNSSTETVNYMANSVRTYNIYLSSKPLTENLSVSFEVTPGNGLKEGVDYEMVTPGNSLVFLPGIWDMPVRIRWKASPDLDPKKDNTLTIELTGNSQNLTLGLPGPDQLQKKFVITKVK</sequence>
<dbReference type="SUPFAM" id="SSF141072">
    <property type="entry name" value="CalX-like"/>
    <property type="match status" value="1"/>
</dbReference>
<organism evidence="1 2">
    <name type="scientific">Sphingobacterium faecale</name>
    <dbReference type="NCBI Taxonomy" id="2803775"/>
    <lineage>
        <taxon>Bacteria</taxon>
        <taxon>Pseudomonadati</taxon>
        <taxon>Bacteroidota</taxon>
        <taxon>Sphingobacteriia</taxon>
        <taxon>Sphingobacteriales</taxon>
        <taxon>Sphingobacteriaceae</taxon>
        <taxon>Sphingobacterium</taxon>
    </lineage>
</organism>
<evidence type="ECO:0000313" key="1">
    <source>
        <dbReference type="EMBL" id="MBL1409804.1"/>
    </source>
</evidence>
<accession>A0ABS1R532</accession>
<dbReference type="PROSITE" id="PS51257">
    <property type="entry name" value="PROKAR_LIPOPROTEIN"/>
    <property type="match status" value="1"/>
</dbReference>
<reference evidence="1 2" key="1">
    <citation type="submission" date="2021-01" db="EMBL/GenBank/DDBJ databases">
        <title>C459-1 draft genome sequence.</title>
        <authorList>
            <person name="Zhang X.-F."/>
        </authorList>
    </citation>
    <scope>NUCLEOTIDE SEQUENCE [LARGE SCALE GENOMIC DNA]</scope>
    <source>
        <strain evidence="2">C459-1</strain>
    </source>
</reference>
<proteinExistence type="predicted"/>
<keyword evidence="2" id="KW-1185">Reference proteome</keyword>
<name>A0ABS1R532_9SPHI</name>
<dbReference type="Proteomes" id="UP000625283">
    <property type="component" value="Unassembled WGS sequence"/>
</dbReference>
<dbReference type="RefSeq" id="WP_202103518.1">
    <property type="nucleotide sequence ID" value="NZ_JAERTY010000007.1"/>
</dbReference>